<feature type="signal peptide" evidence="5">
    <location>
        <begin position="1"/>
        <end position="20"/>
    </location>
</feature>
<evidence type="ECO:0000256" key="5">
    <source>
        <dbReference type="HAMAP-Rule" id="MF_00671"/>
    </source>
</evidence>
<dbReference type="InterPro" id="IPR007195">
    <property type="entry name" value="TolB_N"/>
</dbReference>
<dbReference type="EMBL" id="JAASRM010000001">
    <property type="protein sequence ID" value="NIK88742.1"/>
    <property type="molecule type" value="Genomic_DNA"/>
</dbReference>
<dbReference type="GO" id="GO:0042597">
    <property type="term" value="C:periplasmic space"/>
    <property type="evidence" value="ECO:0007669"/>
    <property type="project" value="UniProtKB-SubCell"/>
</dbReference>
<comment type="similarity">
    <text evidence="2 5">Belongs to the TolB family.</text>
</comment>
<dbReference type="Gene3D" id="2.120.10.30">
    <property type="entry name" value="TolB, C-terminal domain"/>
    <property type="match status" value="1"/>
</dbReference>
<dbReference type="InterPro" id="IPR014167">
    <property type="entry name" value="Tol-Pal_TolB"/>
</dbReference>
<evidence type="ECO:0000256" key="1">
    <source>
        <dbReference type="ARBA" id="ARBA00004418"/>
    </source>
</evidence>
<accession>A0A846N0G8</accession>
<dbReference type="InterPro" id="IPR011659">
    <property type="entry name" value="WD40"/>
</dbReference>
<dbReference type="InterPro" id="IPR011042">
    <property type="entry name" value="6-blade_b-propeller_TolB-like"/>
</dbReference>
<feature type="chain" id="PRO_5033186271" description="Tol-Pal system protein TolB" evidence="5">
    <location>
        <begin position="21"/>
        <end position="437"/>
    </location>
</feature>
<keyword evidence="8" id="KW-1185">Reference proteome</keyword>
<evidence type="ECO:0000313" key="8">
    <source>
        <dbReference type="Proteomes" id="UP000570514"/>
    </source>
</evidence>
<dbReference type="Proteomes" id="UP000570514">
    <property type="component" value="Unassembled WGS sequence"/>
</dbReference>
<dbReference type="HAMAP" id="MF_00671">
    <property type="entry name" value="TolB"/>
    <property type="match status" value="1"/>
</dbReference>
<protein>
    <recommendedName>
        <fullName evidence="5">Tol-Pal system protein TolB</fullName>
    </recommendedName>
</protein>
<organism evidence="7 8">
    <name type="scientific">Rhizomicrobium palustre</name>
    <dbReference type="NCBI Taxonomy" id="189966"/>
    <lineage>
        <taxon>Bacteria</taxon>
        <taxon>Pseudomonadati</taxon>
        <taxon>Pseudomonadota</taxon>
        <taxon>Alphaproteobacteria</taxon>
        <taxon>Micropepsales</taxon>
        <taxon>Micropepsaceae</taxon>
        <taxon>Rhizomicrobium</taxon>
    </lineage>
</organism>
<comment type="function">
    <text evidence="5">Part of the Tol-Pal system, which plays a role in outer membrane invagination during cell division and is important for maintaining outer membrane integrity.</text>
</comment>
<keyword evidence="3 5" id="KW-0732">Signal</keyword>
<dbReference type="GO" id="GO:0017038">
    <property type="term" value="P:protein import"/>
    <property type="evidence" value="ECO:0007669"/>
    <property type="project" value="InterPro"/>
</dbReference>
<dbReference type="Pfam" id="PF04052">
    <property type="entry name" value="TolB_N"/>
    <property type="match status" value="1"/>
</dbReference>
<dbReference type="NCBIfam" id="TIGR02800">
    <property type="entry name" value="propeller_TolB"/>
    <property type="match status" value="1"/>
</dbReference>
<keyword evidence="5" id="KW-0131">Cell cycle</keyword>
<dbReference type="AlphaFoldDB" id="A0A846N0G8"/>
<evidence type="ECO:0000256" key="3">
    <source>
        <dbReference type="ARBA" id="ARBA00022729"/>
    </source>
</evidence>
<evidence type="ECO:0000313" key="7">
    <source>
        <dbReference type="EMBL" id="NIK88742.1"/>
    </source>
</evidence>
<proteinExistence type="inferred from homology"/>
<gene>
    <name evidence="5" type="primary">tolB</name>
    <name evidence="7" type="ORF">FHS83_002060</name>
</gene>
<sequence length="437" mass="48295" precursor="true">MKKLVLAVLALFAIAIPSQAALQVDVNQGNIQPLPIAIPDFVAPAPAGTDPAAAAAIQNMAKVVRADLERSGLFKPLDPKSYIDQINNINVAPNFQNWRVITAQGLVTGQLSMQPDGRLRVDFRLWDVYGESQMLGLQYFTQPTNWRRIAHMISDAIYQRITGEKGYFDTRIVFISESGPALKRVKRLTIMDEDGANASYLTNGFLVLTPRFNPTAQMIAYMSYTTGKPRVYLFDLETGRQEKLGDFPNMTFSPRFSPDGNLVAMTLEMGGNSDIYLMDLRTRQTKRLTFDPSIDTAPSFSPDGKQIVFESDRGGSQQIYVMNIDGTNPHRISFGEGRHGTPVWSPRGDLIAFTKQGGGQFSIGVMRPDGTGERILTNGWEDEGPTWAPNGRVLMFTRTLQGGRGSQIWSVDVTGRNLRRVATPGDASDPAWSPLIQ</sequence>
<comment type="subunit">
    <text evidence="5">The Tol-Pal system is composed of five core proteins: the inner membrane proteins TolA, TolQ and TolR, the periplasmic protein TolB and the outer membrane protein Pal. They form a network linking the inner and outer membranes and the peptidoglycan layer.</text>
</comment>
<comment type="caution">
    <text evidence="7">The sequence shown here is derived from an EMBL/GenBank/DDBJ whole genome shotgun (WGS) entry which is preliminary data.</text>
</comment>
<dbReference type="GO" id="GO:0051301">
    <property type="term" value="P:cell division"/>
    <property type="evidence" value="ECO:0007669"/>
    <property type="project" value="UniProtKB-UniRule"/>
</dbReference>
<evidence type="ECO:0000256" key="4">
    <source>
        <dbReference type="ARBA" id="ARBA00022764"/>
    </source>
</evidence>
<dbReference type="Gene3D" id="3.40.50.10070">
    <property type="entry name" value="TolB, N-terminal domain"/>
    <property type="match status" value="1"/>
</dbReference>
<dbReference type="SUPFAM" id="SSF69304">
    <property type="entry name" value="Tricorn protease N-terminal domain"/>
    <property type="match status" value="1"/>
</dbReference>
<reference evidence="7 8" key="1">
    <citation type="submission" date="2020-03" db="EMBL/GenBank/DDBJ databases">
        <title>Genomic Encyclopedia of Type Strains, Phase IV (KMG-IV): sequencing the most valuable type-strain genomes for metagenomic binning, comparative biology and taxonomic classification.</title>
        <authorList>
            <person name="Goeker M."/>
        </authorList>
    </citation>
    <scope>NUCLEOTIDE SEQUENCE [LARGE SCALE GENOMIC DNA]</scope>
    <source>
        <strain evidence="7 8">DSM 19867</strain>
    </source>
</reference>
<name>A0A846N0G8_9PROT</name>
<dbReference type="PANTHER" id="PTHR36842:SF1">
    <property type="entry name" value="PROTEIN TOLB"/>
    <property type="match status" value="1"/>
</dbReference>
<keyword evidence="5" id="KW-0132">Cell division</keyword>
<dbReference type="PANTHER" id="PTHR36842">
    <property type="entry name" value="PROTEIN TOLB HOMOLOG"/>
    <property type="match status" value="1"/>
</dbReference>
<feature type="domain" description="TolB N-terminal" evidence="6">
    <location>
        <begin position="22"/>
        <end position="133"/>
    </location>
</feature>
<keyword evidence="4 5" id="KW-0574">Periplasm</keyword>
<dbReference type="RefSeq" id="WP_167082890.1">
    <property type="nucleotide sequence ID" value="NZ_BAAADC010000001.1"/>
</dbReference>
<evidence type="ECO:0000259" key="6">
    <source>
        <dbReference type="Pfam" id="PF04052"/>
    </source>
</evidence>
<dbReference type="SUPFAM" id="SSF52964">
    <property type="entry name" value="TolB, N-terminal domain"/>
    <property type="match status" value="1"/>
</dbReference>
<dbReference type="Pfam" id="PF07676">
    <property type="entry name" value="PD40"/>
    <property type="match status" value="3"/>
</dbReference>
<evidence type="ECO:0000256" key="2">
    <source>
        <dbReference type="ARBA" id="ARBA00009820"/>
    </source>
</evidence>
<comment type="subcellular location">
    <subcellularLocation>
        <location evidence="1 5">Periplasm</location>
    </subcellularLocation>
</comment>